<evidence type="ECO:0000313" key="2">
    <source>
        <dbReference type="Proteomes" id="UP000823388"/>
    </source>
</evidence>
<sequence>MVPFDGINSGSQSSRLGPIKRHPFSVFHMYTTQSFTVVLRSCCPVPVLARTSTGRVGLRNAVVREFACSGEDGNHVFWECRRRHNYSLLFPAATSSPSCLATARHDFFPALGE</sequence>
<reference evidence="1" key="1">
    <citation type="submission" date="2020-05" db="EMBL/GenBank/DDBJ databases">
        <title>WGS assembly of Panicum virgatum.</title>
        <authorList>
            <person name="Lovell J.T."/>
            <person name="Jenkins J."/>
            <person name="Shu S."/>
            <person name="Juenger T.E."/>
            <person name="Schmutz J."/>
        </authorList>
    </citation>
    <scope>NUCLEOTIDE SEQUENCE</scope>
    <source>
        <strain evidence="1">AP13</strain>
    </source>
</reference>
<dbReference type="AlphaFoldDB" id="A0A8T0XNQ8"/>
<organism evidence="1 2">
    <name type="scientific">Panicum virgatum</name>
    <name type="common">Blackwell switchgrass</name>
    <dbReference type="NCBI Taxonomy" id="38727"/>
    <lineage>
        <taxon>Eukaryota</taxon>
        <taxon>Viridiplantae</taxon>
        <taxon>Streptophyta</taxon>
        <taxon>Embryophyta</taxon>
        <taxon>Tracheophyta</taxon>
        <taxon>Spermatophyta</taxon>
        <taxon>Magnoliopsida</taxon>
        <taxon>Liliopsida</taxon>
        <taxon>Poales</taxon>
        <taxon>Poaceae</taxon>
        <taxon>PACMAD clade</taxon>
        <taxon>Panicoideae</taxon>
        <taxon>Panicodae</taxon>
        <taxon>Paniceae</taxon>
        <taxon>Panicinae</taxon>
        <taxon>Panicum</taxon>
        <taxon>Panicum sect. Hiantes</taxon>
    </lineage>
</organism>
<proteinExistence type="predicted"/>
<gene>
    <name evidence="1" type="ORF">PVAP13_1KG378305</name>
</gene>
<evidence type="ECO:0000313" key="1">
    <source>
        <dbReference type="EMBL" id="KAG2659716.1"/>
    </source>
</evidence>
<name>A0A8T0XNQ8_PANVG</name>
<dbReference type="Proteomes" id="UP000823388">
    <property type="component" value="Chromosome 1K"/>
</dbReference>
<accession>A0A8T0XNQ8</accession>
<comment type="caution">
    <text evidence="1">The sequence shown here is derived from an EMBL/GenBank/DDBJ whole genome shotgun (WGS) entry which is preliminary data.</text>
</comment>
<dbReference type="EMBL" id="CM029037">
    <property type="protein sequence ID" value="KAG2659716.1"/>
    <property type="molecule type" value="Genomic_DNA"/>
</dbReference>
<keyword evidence="2" id="KW-1185">Reference proteome</keyword>
<protein>
    <submittedName>
        <fullName evidence="1">Uncharacterized protein</fullName>
    </submittedName>
</protein>